<dbReference type="AlphaFoldDB" id="A0A401ZY40"/>
<evidence type="ECO:0000313" key="4">
    <source>
        <dbReference type="EMBL" id="GCE11743.1"/>
    </source>
</evidence>
<dbReference type="Gene3D" id="3.20.20.370">
    <property type="entry name" value="Glycoside hydrolase/deacetylase"/>
    <property type="match status" value="1"/>
</dbReference>
<evidence type="ECO:0000313" key="5">
    <source>
        <dbReference type="Proteomes" id="UP000287352"/>
    </source>
</evidence>
<dbReference type="InterPro" id="IPR051398">
    <property type="entry name" value="Polysacch_Deacetylase"/>
</dbReference>
<evidence type="ECO:0000256" key="2">
    <source>
        <dbReference type="ARBA" id="ARBA00022729"/>
    </source>
</evidence>
<dbReference type="InterPro" id="IPR011330">
    <property type="entry name" value="Glyco_hydro/deAcase_b/a-brl"/>
</dbReference>
<dbReference type="GO" id="GO:0016810">
    <property type="term" value="F:hydrolase activity, acting on carbon-nitrogen (but not peptide) bonds"/>
    <property type="evidence" value="ECO:0007669"/>
    <property type="project" value="InterPro"/>
</dbReference>
<organism evidence="4 5">
    <name type="scientific">Tengunoibacter tsumagoiensis</name>
    <dbReference type="NCBI Taxonomy" id="2014871"/>
    <lineage>
        <taxon>Bacteria</taxon>
        <taxon>Bacillati</taxon>
        <taxon>Chloroflexota</taxon>
        <taxon>Ktedonobacteria</taxon>
        <taxon>Ktedonobacterales</taxon>
        <taxon>Dictyobacteraceae</taxon>
        <taxon>Tengunoibacter</taxon>
    </lineage>
</organism>
<proteinExistence type="predicted"/>
<sequence>MLSRLRMYLAAGLYYTGALRLYRMLNRETKPQLLILKYHRATGHELRQQFQFLRRYYRLLSIEEALQELFAAQPQVSRDRRPPLVISFDDGYRDFYTEAFPLAKELNIPLTVYLIPGYIERGDFFWWFEDERLISRAQVEVVTLDQKSYRLQEPAERAALKTYIADKLRLAPSVTERDAFLWFVRRALAVPSTVQEEDLPMFPLLWEQVEEMAKSGLISFGAHSQHHPQLERLTETSELQREVAECRLMLEARLGHPVQSFAYPVEPDTLIAEKVLKAVKQAGYRWALTSTSGVNTPESDPFQLKRIESSADEPWLILATKLAALKDATK</sequence>
<name>A0A401ZY40_9CHLR</name>
<keyword evidence="5" id="KW-1185">Reference proteome</keyword>
<gene>
    <name evidence="4" type="ORF">KTT_16020</name>
</gene>
<dbReference type="GO" id="GO:0005975">
    <property type="term" value="P:carbohydrate metabolic process"/>
    <property type="evidence" value="ECO:0007669"/>
    <property type="project" value="InterPro"/>
</dbReference>
<dbReference type="SUPFAM" id="SSF88713">
    <property type="entry name" value="Glycoside hydrolase/deacetylase"/>
    <property type="match status" value="1"/>
</dbReference>
<dbReference type="EMBL" id="BIFR01000001">
    <property type="protein sequence ID" value="GCE11743.1"/>
    <property type="molecule type" value="Genomic_DNA"/>
</dbReference>
<dbReference type="Pfam" id="PF01522">
    <property type="entry name" value="Polysacc_deac_1"/>
    <property type="match status" value="1"/>
</dbReference>
<dbReference type="PANTHER" id="PTHR34216">
    <property type="match status" value="1"/>
</dbReference>
<reference evidence="5" key="1">
    <citation type="submission" date="2018-12" db="EMBL/GenBank/DDBJ databases">
        <title>Tengunoibacter tsumagoiensis gen. nov., sp. nov., Dictyobacter kobayashii sp. nov., D. alpinus sp. nov., and D. joshuensis sp. nov. and description of Dictyobacteraceae fam. nov. within the order Ktedonobacterales isolated from Tengu-no-mugimeshi.</title>
        <authorList>
            <person name="Wang C.M."/>
            <person name="Zheng Y."/>
            <person name="Sakai Y."/>
            <person name="Toyoda A."/>
            <person name="Minakuchi Y."/>
            <person name="Abe K."/>
            <person name="Yokota A."/>
            <person name="Yabe S."/>
        </authorList>
    </citation>
    <scope>NUCLEOTIDE SEQUENCE [LARGE SCALE GENOMIC DNA]</scope>
    <source>
        <strain evidence="5">Uno3</strain>
    </source>
</reference>
<protein>
    <recommendedName>
        <fullName evidence="3">NodB homology domain-containing protein</fullName>
    </recommendedName>
</protein>
<comment type="caution">
    <text evidence="4">The sequence shown here is derived from an EMBL/GenBank/DDBJ whole genome shotgun (WGS) entry which is preliminary data.</text>
</comment>
<dbReference type="Proteomes" id="UP000287352">
    <property type="component" value="Unassembled WGS sequence"/>
</dbReference>
<comment type="subcellular location">
    <subcellularLocation>
        <location evidence="1">Secreted</location>
    </subcellularLocation>
</comment>
<dbReference type="PANTHER" id="PTHR34216:SF3">
    <property type="entry name" value="POLY-BETA-1,6-N-ACETYL-D-GLUCOSAMINE N-DEACETYLASE"/>
    <property type="match status" value="1"/>
</dbReference>
<dbReference type="RefSeq" id="WP_126579423.1">
    <property type="nucleotide sequence ID" value="NZ_BIFR01000001.1"/>
</dbReference>
<dbReference type="PROSITE" id="PS51677">
    <property type="entry name" value="NODB"/>
    <property type="match status" value="1"/>
</dbReference>
<dbReference type="InterPro" id="IPR002509">
    <property type="entry name" value="NODB_dom"/>
</dbReference>
<evidence type="ECO:0000259" key="3">
    <source>
        <dbReference type="PROSITE" id="PS51677"/>
    </source>
</evidence>
<dbReference type="OrthoDB" id="9778320at2"/>
<dbReference type="GO" id="GO:0005576">
    <property type="term" value="C:extracellular region"/>
    <property type="evidence" value="ECO:0007669"/>
    <property type="project" value="UniProtKB-SubCell"/>
</dbReference>
<accession>A0A401ZY40</accession>
<feature type="domain" description="NodB homology" evidence="3">
    <location>
        <begin position="82"/>
        <end position="330"/>
    </location>
</feature>
<evidence type="ECO:0000256" key="1">
    <source>
        <dbReference type="ARBA" id="ARBA00004613"/>
    </source>
</evidence>
<keyword evidence="2" id="KW-0732">Signal</keyword>
<dbReference type="CDD" id="cd10918">
    <property type="entry name" value="CE4_NodB_like_5s_6s"/>
    <property type="match status" value="1"/>
</dbReference>